<reference evidence="2 3" key="1">
    <citation type="submission" date="2020-08" db="EMBL/GenBank/DDBJ databases">
        <title>Genomic Encyclopedia of Type Strains, Phase IV (KMG-IV): sequencing the most valuable type-strain genomes for metagenomic binning, comparative biology and taxonomic classification.</title>
        <authorList>
            <person name="Goeker M."/>
        </authorList>
    </citation>
    <scope>NUCLEOTIDE SEQUENCE [LARGE SCALE GENOMIC DNA]</scope>
    <source>
        <strain evidence="2 3">DSM 25897</strain>
    </source>
</reference>
<comment type="caution">
    <text evidence="2">The sequence shown here is derived from an EMBL/GenBank/DDBJ whole genome shotgun (WGS) entry which is preliminary data.</text>
</comment>
<evidence type="ECO:0000256" key="1">
    <source>
        <dbReference type="ARBA" id="ARBA00007613"/>
    </source>
</evidence>
<dbReference type="GO" id="GO:0015562">
    <property type="term" value="F:efflux transmembrane transporter activity"/>
    <property type="evidence" value="ECO:0007669"/>
    <property type="project" value="InterPro"/>
</dbReference>
<protein>
    <submittedName>
        <fullName evidence="2">Outer membrane protein TolC</fullName>
    </submittedName>
</protein>
<keyword evidence="3" id="KW-1185">Reference proteome</keyword>
<organism evidence="2 3">
    <name type="scientific">Rehaibacterium terrae</name>
    <dbReference type="NCBI Taxonomy" id="1341696"/>
    <lineage>
        <taxon>Bacteria</taxon>
        <taxon>Pseudomonadati</taxon>
        <taxon>Pseudomonadota</taxon>
        <taxon>Gammaproteobacteria</taxon>
        <taxon>Lysobacterales</taxon>
        <taxon>Lysobacteraceae</taxon>
        <taxon>Rehaibacterium</taxon>
    </lineage>
</organism>
<dbReference type="InterPro" id="IPR010131">
    <property type="entry name" value="MdtP/NodT-like"/>
</dbReference>
<proteinExistence type="inferred from homology"/>
<sequence length="426" mass="45764">MLATLFTPAVRGLLALCLLAMPWQAIRAQSPLPATGDALAGDLPALLAYADRHSPLLAGVGAETAAARARIDSAGALDDPMLRIELDDVVGGGLRLSPAQVRGTRYALMQGIPWHGKRALRRDIASADAERSEAGFRRTRSALHREIRIAHAGWVEALARLRVLDDIESILRDAEVVARTRYAAGLVPQGDVLRAQLALTGIAGERLELAARIDAAEARLNGLVGRHAGGALLAPDDAAPEALPALDMAARRLVERAPEIEAAAALERAASSRDALVRRERWPDLRVGLMAMQRSSRIDEWGLMLELDLPLRQARRRADEAESAAMRDAAHALREDAVARALAGLREAHAAASGARARAELFAGTLEVQAELTLAASLAAYRTGATNFLDVIDAALQLQRARNERFAADADYRRRLAELLDFLGEA</sequence>
<evidence type="ECO:0000313" key="2">
    <source>
        <dbReference type="EMBL" id="MBB5014971.1"/>
    </source>
</evidence>
<dbReference type="PANTHER" id="PTHR30203:SF24">
    <property type="entry name" value="BLR4935 PROTEIN"/>
    <property type="match status" value="1"/>
</dbReference>
<dbReference type="InterPro" id="IPR003423">
    <property type="entry name" value="OMP_efflux"/>
</dbReference>
<evidence type="ECO:0000313" key="3">
    <source>
        <dbReference type="Proteomes" id="UP000519004"/>
    </source>
</evidence>
<dbReference type="Gene3D" id="1.20.1600.10">
    <property type="entry name" value="Outer membrane efflux proteins (OEP)"/>
    <property type="match status" value="1"/>
</dbReference>
<accession>A0A7W8DD74</accession>
<gene>
    <name evidence="2" type="ORF">HNQ58_000848</name>
</gene>
<dbReference type="Pfam" id="PF02321">
    <property type="entry name" value="OEP"/>
    <property type="match status" value="2"/>
</dbReference>
<dbReference type="EMBL" id="JACHHX010000004">
    <property type="protein sequence ID" value="MBB5014971.1"/>
    <property type="molecule type" value="Genomic_DNA"/>
</dbReference>
<dbReference type="Proteomes" id="UP000519004">
    <property type="component" value="Unassembled WGS sequence"/>
</dbReference>
<name>A0A7W8DD74_9GAMM</name>
<dbReference type="AlphaFoldDB" id="A0A7W8DD74"/>
<dbReference type="PANTHER" id="PTHR30203">
    <property type="entry name" value="OUTER MEMBRANE CATION EFFLUX PROTEIN"/>
    <property type="match status" value="1"/>
</dbReference>
<comment type="similarity">
    <text evidence="1">Belongs to the outer membrane factor (OMF) (TC 1.B.17) family.</text>
</comment>
<dbReference type="RefSeq" id="WP_183947536.1">
    <property type="nucleotide sequence ID" value="NZ_JACHHX010000004.1"/>
</dbReference>
<dbReference type="SUPFAM" id="SSF56954">
    <property type="entry name" value="Outer membrane efflux proteins (OEP)"/>
    <property type="match status" value="1"/>
</dbReference>